<evidence type="ECO:0000313" key="7">
    <source>
        <dbReference type="Proteomes" id="UP001501736"/>
    </source>
</evidence>
<reference evidence="7" key="1">
    <citation type="journal article" date="2019" name="Int. J. Syst. Evol. Microbiol.">
        <title>The Global Catalogue of Microorganisms (GCM) 10K type strain sequencing project: providing services to taxonomists for standard genome sequencing and annotation.</title>
        <authorList>
            <consortium name="The Broad Institute Genomics Platform"/>
            <consortium name="The Broad Institute Genome Sequencing Center for Infectious Disease"/>
            <person name="Wu L."/>
            <person name="Ma J."/>
        </authorList>
    </citation>
    <scope>NUCLEOTIDE SEQUENCE [LARGE SCALE GENOMIC DNA]</scope>
    <source>
        <strain evidence="7">JCM 11483</strain>
    </source>
</reference>
<dbReference type="EMBL" id="BAAAYG010000009">
    <property type="protein sequence ID" value="GAA3286390.1"/>
    <property type="molecule type" value="Genomic_DNA"/>
</dbReference>
<dbReference type="InterPro" id="IPR038404">
    <property type="entry name" value="TRAP_DctP_sf"/>
</dbReference>
<dbReference type="CDD" id="cd13603">
    <property type="entry name" value="PBP2_TRAP_Siap_TeaA_like"/>
    <property type="match status" value="1"/>
</dbReference>
<keyword evidence="4" id="KW-0732">Signal</keyword>
<sequence length="370" mass="40343">MTPSSPAPGRDAAPGSPSPAARSRTGPRRRLRRTLVAAAAVVGLVSLPACGTATPGAEDDSRRLLLGHGAAPGNPRSIAAEQFSERVAEETDQRLEVQVLGSEALGSDSEMLLSVASGTLDMSVNSQGPFTSIVPEANLVGLPFLFENSAHAYEVLDGEVGDALAEKAEERGYHVLAWWDNGTRDITNSVRPIESPEDVQGLKIRTPDDPMTIDIFESLGASPTPMDFGELYLGLRQGAVDGQENPVVNIHSSSLHEVQEHLAHTGHKYELNPFVVSTQTWATLSAEDQRLLTEQARAARDHQRELMAEQTEEINAEYAETLEVTEPDRDAFREATRDVYATWREKHPDFYEQITAAADATRDDHQEEDQ</sequence>
<feature type="region of interest" description="Disordered" evidence="5">
    <location>
        <begin position="1"/>
        <end position="29"/>
    </location>
</feature>
<dbReference type="Gene3D" id="3.40.190.170">
    <property type="entry name" value="Bacterial extracellular solute-binding protein, family 7"/>
    <property type="match status" value="1"/>
</dbReference>
<evidence type="ECO:0000256" key="4">
    <source>
        <dbReference type="ARBA" id="ARBA00022729"/>
    </source>
</evidence>
<evidence type="ECO:0000256" key="2">
    <source>
        <dbReference type="ARBA" id="ARBA00009023"/>
    </source>
</evidence>
<evidence type="ECO:0000256" key="1">
    <source>
        <dbReference type="ARBA" id="ARBA00004196"/>
    </source>
</evidence>
<gene>
    <name evidence="6" type="ORF">GCM10020260_21050</name>
</gene>
<comment type="subcellular location">
    <subcellularLocation>
        <location evidence="1">Cell envelope</location>
    </subcellularLocation>
</comment>
<dbReference type="Proteomes" id="UP001501736">
    <property type="component" value="Unassembled WGS sequence"/>
</dbReference>
<dbReference type="PANTHER" id="PTHR33376">
    <property type="match status" value="1"/>
</dbReference>
<feature type="compositionally biased region" description="Low complexity" evidence="5">
    <location>
        <begin position="1"/>
        <end position="24"/>
    </location>
</feature>
<evidence type="ECO:0000256" key="5">
    <source>
        <dbReference type="SAM" id="MobiDB-lite"/>
    </source>
</evidence>
<comment type="similarity">
    <text evidence="2">Belongs to the bacterial solute-binding protein 7 family.</text>
</comment>
<dbReference type="InterPro" id="IPR018389">
    <property type="entry name" value="DctP_fam"/>
</dbReference>
<comment type="caution">
    <text evidence="6">The sequence shown here is derived from an EMBL/GenBank/DDBJ whole genome shotgun (WGS) entry which is preliminary data.</text>
</comment>
<dbReference type="InterPro" id="IPR004682">
    <property type="entry name" value="TRAP_DctP"/>
</dbReference>
<evidence type="ECO:0000313" key="6">
    <source>
        <dbReference type="EMBL" id="GAA3286390.1"/>
    </source>
</evidence>
<dbReference type="Pfam" id="PF03480">
    <property type="entry name" value="DctP"/>
    <property type="match status" value="1"/>
</dbReference>
<dbReference type="NCBIfam" id="NF037995">
    <property type="entry name" value="TRAP_S1"/>
    <property type="match status" value="1"/>
</dbReference>
<dbReference type="PIRSF" id="PIRSF006470">
    <property type="entry name" value="DctB"/>
    <property type="match status" value="1"/>
</dbReference>
<dbReference type="NCBIfam" id="TIGR00787">
    <property type="entry name" value="dctP"/>
    <property type="match status" value="1"/>
</dbReference>
<evidence type="ECO:0000256" key="3">
    <source>
        <dbReference type="ARBA" id="ARBA00022448"/>
    </source>
</evidence>
<dbReference type="RefSeq" id="WP_344721107.1">
    <property type="nucleotide sequence ID" value="NZ_BAAAYG010000009.1"/>
</dbReference>
<keyword evidence="7" id="KW-1185">Reference proteome</keyword>
<proteinExistence type="inferred from homology"/>
<protein>
    <submittedName>
        <fullName evidence="6">TRAP transporter substrate-binding protein</fullName>
    </submittedName>
</protein>
<keyword evidence="3" id="KW-0813">Transport</keyword>
<accession>A0ABP6REH2</accession>
<name>A0ABP6REH2_9MICC</name>
<organism evidence="6 7">
    <name type="scientific">Nesterenkonia halobia</name>
    <dbReference type="NCBI Taxonomy" id="37922"/>
    <lineage>
        <taxon>Bacteria</taxon>
        <taxon>Bacillati</taxon>
        <taxon>Actinomycetota</taxon>
        <taxon>Actinomycetes</taxon>
        <taxon>Micrococcales</taxon>
        <taxon>Micrococcaceae</taxon>
        <taxon>Nesterenkonia</taxon>
    </lineage>
</organism>
<dbReference type="PANTHER" id="PTHR33376:SF4">
    <property type="entry name" value="SIALIC ACID-BINDING PERIPLASMIC PROTEIN SIAP"/>
    <property type="match status" value="1"/>
</dbReference>